<dbReference type="Proteomes" id="UP000663881">
    <property type="component" value="Unassembled WGS sequence"/>
</dbReference>
<dbReference type="EMBL" id="CAJNON010000453">
    <property type="protein sequence ID" value="CAF1270450.1"/>
    <property type="molecule type" value="Genomic_DNA"/>
</dbReference>
<sequence length="95" mass="11217">MVRVPDISIAFSSISHKMKVSMSISILFLVKQIDDIFDQFWMFINEDVSAQFREILQNMRNICYDLFAILKKQDDDISHLKREMKAIQMSQLKSL</sequence>
<dbReference type="EMBL" id="CAJOAY010005301">
    <property type="protein sequence ID" value="CAF4102746.1"/>
    <property type="molecule type" value="Genomic_DNA"/>
</dbReference>
<evidence type="ECO:0000313" key="1">
    <source>
        <dbReference type="EMBL" id="CAF1270450.1"/>
    </source>
</evidence>
<reference evidence="1" key="1">
    <citation type="submission" date="2021-02" db="EMBL/GenBank/DDBJ databases">
        <authorList>
            <person name="Nowell W R."/>
        </authorList>
    </citation>
    <scope>NUCLEOTIDE SEQUENCE</scope>
</reference>
<proteinExistence type="predicted"/>
<dbReference type="OrthoDB" id="10455123at2759"/>
<organism evidence="1 3">
    <name type="scientific">Adineta steineri</name>
    <dbReference type="NCBI Taxonomy" id="433720"/>
    <lineage>
        <taxon>Eukaryota</taxon>
        <taxon>Metazoa</taxon>
        <taxon>Spiralia</taxon>
        <taxon>Gnathifera</taxon>
        <taxon>Rotifera</taxon>
        <taxon>Eurotatoria</taxon>
        <taxon>Bdelloidea</taxon>
        <taxon>Adinetida</taxon>
        <taxon>Adinetidae</taxon>
        <taxon>Adineta</taxon>
    </lineage>
</organism>
<gene>
    <name evidence="2" type="ORF">OKA104_LOCUS35768</name>
    <name evidence="1" type="ORF">VCS650_LOCUS29393</name>
</gene>
<evidence type="ECO:0000313" key="2">
    <source>
        <dbReference type="EMBL" id="CAF4102746.1"/>
    </source>
</evidence>
<accession>A0A815BJC6</accession>
<protein>
    <submittedName>
        <fullName evidence="1">Uncharacterized protein</fullName>
    </submittedName>
</protein>
<name>A0A815BJC6_9BILA</name>
<dbReference type="AlphaFoldDB" id="A0A815BJC6"/>
<comment type="caution">
    <text evidence="1">The sequence shown here is derived from an EMBL/GenBank/DDBJ whole genome shotgun (WGS) entry which is preliminary data.</text>
</comment>
<dbReference type="Proteomes" id="UP000663891">
    <property type="component" value="Unassembled WGS sequence"/>
</dbReference>
<evidence type="ECO:0000313" key="3">
    <source>
        <dbReference type="Proteomes" id="UP000663891"/>
    </source>
</evidence>